<dbReference type="AlphaFoldDB" id="A0A1D1ZPN5"/>
<feature type="signal peptide" evidence="2">
    <location>
        <begin position="1"/>
        <end position="35"/>
    </location>
</feature>
<name>A0A1D1ZPN5_AUXPR</name>
<keyword evidence="1" id="KW-1133">Transmembrane helix</keyword>
<organism evidence="3">
    <name type="scientific">Auxenochlorella protothecoides</name>
    <name type="common">Green microalga</name>
    <name type="synonym">Chlorella protothecoides</name>
    <dbReference type="NCBI Taxonomy" id="3075"/>
    <lineage>
        <taxon>Eukaryota</taxon>
        <taxon>Viridiplantae</taxon>
        <taxon>Chlorophyta</taxon>
        <taxon>core chlorophytes</taxon>
        <taxon>Trebouxiophyceae</taxon>
        <taxon>Chlorellales</taxon>
        <taxon>Chlorellaceae</taxon>
        <taxon>Auxenochlorella</taxon>
    </lineage>
</organism>
<accession>A0A1D1ZPN5</accession>
<feature type="transmembrane region" description="Helical" evidence="1">
    <location>
        <begin position="365"/>
        <end position="386"/>
    </location>
</feature>
<reference evidence="3" key="1">
    <citation type="submission" date="2015-08" db="EMBL/GenBank/DDBJ databases">
        <authorList>
            <person name="Babu N.S."/>
            <person name="Beckwith C.J."/>
            <person name="Beseler K.G."/>
            <person name="Brison A."/>
            <person name="Carone J.V."/>
            <person name="Caskin T.P."/>
            <person name="Diamond M."/>
            <person name="Durham M.E."/>
            <person name="Foxe J.M."/>
            <person name="Go M."/>
            <person name="Henderson B.A."/>
            <person name="Jones I.B."/>
            <person name="McGettigan J.A."/>
            <person name="Micheletti S.J."/>
            <person name="Nasrallah M.E."/>
            <person name="Ortiz D."/>
            <person name="Piller C.R."/>
            <person name="Privatt S.R."/>
            <person name="Schneider S.L."/>
            <person name="Sharp S."/>
            <person name="Smith T.C."/>
            <person name="Stanton J.D."/>
            <person name="Ullery H.E."/>
            <person name="Wilson R.J."/>
            <person name="Serrano M.G."/>
            <person name="Buck G."/>
            <person name="Lee V."/>
            <person name="Wang Y."/>
            <person name="Carvalho R."/>
            <person name="Voegtly L."/>
            <person name="Shi R."/>
            <person name="Duckworth R."/>
            <person name="Johnson A."/>
            <person name="Loviza R."/>
            <person name="Walstead R."/>
            <person name="Shah Z."/>
            <person name="Kiflezghi M."/>
            <person name="Wade K."/>
            <person name="Ball S.L."/>
            <person name="Bradley K.W."/>
            <person name="Asai D.J."/>
            <person name="Bowman C.A."/>
            <person name="Russell D.A."/>
            <person name="Pope W.H."/>
            <person name="Jacobs-Sera D."/>
            <person name="Hendrix R.W."/>
            <person name="Hatfull G.F."/>
        </authorList>
    </citation>
    <scope>NUCLEOTIDE SEQUENCE</scope>
</reference>
<sequence length="399" mass="45824">MAEWPQGSQRLPCLLHGPALHLLWLVMVFVTLCRSAETVLTELPPALDWAYNRTDVHKRVNAYAEQFRLQNMRGNLAEETRVRQTAFERLKSPVEGESQPRDLVVVAGGDDFDPTKWTSLGGARTWDLIWIYYGNAATIACAECSKVYRGRGPKWRLAWRLTLLPEWETMRSTYKAIAFLDDDLIMADVGVLNTAFAAVTAFQLLLAQPSVCRAHWSFTPYETLRQRDESILRYTNLVEIMAPIFDMDFFDELVRLTLYNAHYGWGLDWIWPDLLGYPSDKIAVIDEVCLFHPESARFKRNSLYKVVAPYTAKEEEARRFSEWRFDPNVRASKGFSQWSCDVVGIVKKGKATPTLIAAKAVVNVVAWRLLPFYGAGLAITFMIFWLRKPRVRVRKLTSK</sequence>
<gene>
    <name evidence="3" type="ORF">g.19310</name>
</gene>
<keyword evidence="2" id="KW-0732">Signal</keyword>
<keyword evidence="1" id="KW-0472">Membrane</keyword>
<evidence type="ECO:0000256" key="2">
    <source>
        <dbReference type="SAM" id="SignalP"/>
    </source>
</evidence>
<evidence type="ECO:0000256" key="1">
    <source>
        <dbReference type="SAM" id="Phobius"/>
    </source>
</evidence>
<proteinExistence type="predicted"/>
<evidence type="ECO:0000313" key="3">
    <source>
        <dbReference type="EMBL" id="JAT68703.1"/>
    </source>
</evidence>
<protein>
    <submittedName>
        <fullName evidence="3">Uncharacterized protein</fullName>
    </submittedName>
</protein>
<dbReference type="EMBL" id="GDKF01009919">
    <property type="protein sequence ID" value="JAT68703.1"/>
    <property type="molecule type" value="Transcribed_RNA"/>
</dbReference>
<keyword evidence="1" id="KW-0812">Transmembrane</keyword>
<feature type="chain" id="PRO_5008901162" evidence="2">
    <location>
        <begin position="36"/>
        <end position="399"/>
    </location>
</feature>